<feature type="DNA-binding region" description="Homeobox" evidence="9">
    <location>
        <begin position="60"/>
        <end position="119"/>
    </location>
</feature>
<dbReference type="CDD" id="cd00086">
    <property type="entry name" value="homeodomain"/>
    <property type="match status" value="1"/>
</dbReference>
<feature type="compositionally biased region" description="Basic and acidic residues" evidence="11">
    <location>
        <begin position="24"/>
        <end position="33"/>
    </location>
</feature>
<feature type="domain" description="Homeobox" evidence="12">
    <location>
        <begin position="58"/>
        <end position="118"/>
    </location>
</feature>
<dbReference type="Proteomes" id="UP000636709">
    <property type="component" value="Unassembled WGS sequence"/>
</dbReference>
<dbReference type="PROSITE" id="PS50071">
    <property type="entry name" value="HOMEOBOX_2"/>
    <property type="match status" value="1"/>
</dbReference>
<dbReference type="SUPFAM" id="SSF46689">
    <property type="entry name" value="Homeodomain-like"/>
    <property type="match status" value="1"/>
</dbReference>
<feature type="compositionally biased region" description="Basic and acidic residues" evidence="11">
    <location>
        <begin position="1"/>
        <end position="16"/>
    </location>
</feature>
<evidence type="ECO:0000256" key="11">
    <source>
        <dbReference type="SAM" id="MobiDB-lite"/>
    </source>
</evidence>
<evidence type="ECO:0000313" key="14">
    <source>
        <dbReference type="EMBL" id="KAF8690771.1"/>
    </source>
</evidence>
<dbReference type="InterPro" id="IPR009057">
    <property type="entry name" value="Homeodomain-like_sf"/>
</dbReference>
<dbReference type="AlphaFoldDB" id="A0A835EIE2"/>
<protein>
    <submittedName>
        <fullName evidence="14">Uncharacterized protein</fullName>
    </submittedName>
</protein>
<dbReference type="PROSITE" id="PS50848">
    <property type="entry name" value="START"/>
    <property type="match status" value="1"/>
</dbReference>
<dbReference type="CDD" id="cd08875">
    <property type="entry name" value="START_ArGLABRA2_like"/>
    <property type="match status" value="1"/>
</dbReference>
<dbReference type="SMART" id="SM00389">
    <property type="entry name" value="HOX"/>
    <property type="match status" value="1"/>
</dbReference>
<dbReference type="Pfam" id="PF00046">
    <property type="entry name" value="Homeodomain"/>
    <property type="match status" value="1"/>
</dbReference>
<evidence type="ECO:0000256" key="8">
    <source>
        <dbReference type="ARBA" id="ARBA00023242"/>
    </source>
</evidence>
<evidence type="ECO:0000256" key="10">
    <source>
        <dbReference type="RuleBase" id="RU000682"/>
    </source>
</evidence>
<evidence type="ECO:0000256" key="5">
    <source>
        <dbReference type="ARBA" id="ARBA00023125"/>
    </source>
</evidence>
<accession>A0A835EIE2</accession>
<evidence type="ECO:0000259" key="13">
    <source>
        <dbReference type="PROSITE" id="PS50848"/>
    </source>
</evidence>
<dbReference type="Pfam" id="PF01852">
    <property type="entry name" value="START"/>
    <property type="match status" value="1"/>
</dbReference>
<evidence type="ECO:0000256" key="3">
    <source>
        <dbReference type="ARBA" id="ARBA00023015"/>
    </source>
</evidence>
<evidence type="ECO:0000259" key="12">
    <source>
        <dbReference type="PROSITE" id="PS50071"/>
    </source>
</evidence>
<keyword evidence="15" id="KW-1185">Reference proteome</keyword>
<evidence type="ECO:0000313" key="15">
    <source>
        <dbReference type="Proteomes" id="UP000636709"/>
    </source>
</evidence>
<dbReference type="InterPro" id="IPR042160">
    <property type="entry name" value="HD-Zip_IV"/>
</dbReference>
<keyword evidence="5 9" id="KW-0238">DNA-binding</keyword>
<evidence type="ECO:0000256" key="2">
    <source>
        <dbReference type="ARBA" id="ARBA00006789"/>
    </source>
</evidence>
<dbReference type="PANTHER" id="PTHR45654:SF37">
    <property type="entry name" value="HOMEODOMAIN LEUCINE ZIPPER FAMILY IV PROTEIN"/>
    <property type="match status" value="1"/>
</dbReference>
<feature type="domain" description="START" evidence="13">
    <location>
        <begin position="206"/>
        <end position="440"/>
    </location>
</feature>
<feature type="region of interest" description="Disordered" evidence="11">
    <location>
        <begin position="1"/>
        <end position="67"/>
    </location>
</feature>
<keyword evidence="3" id="KW-0805">Transcription regulation</keyword>
<gene>
    <name evidence="14" type="ORF">HU200_041157</name>
</gene>
<name>A0A835EIE2_9POAL</name>
<evidence type="ECO:0000256" key="6">
    <source>
        <dbReference type="ARBA" id="ARBA00023155"/>
    </source>
</evidence>
<organism evidence="14 15">
    <name type="scientific">Digitaria exilis</name>
    <dbReference type="NCBI Taxonomy" id="1010633"/>
    <lineage>
        <taxon>Eukaryota</taxon>
        <taxon>Viridiplantae</taxon>
        <taxon>Streptophyta</taxon>
        <taxon>Embryophyta</taxon>
        <taxon>Tracheophyta</taxon>
        <taxon>Spermatophyta</taxon>
        <taxon>Magnoliopsida</taxon>
        <taxon>Liliopsida</taxon>
        <taxon>Poales</taxon>
        <taxon>Poaceae</taxon>
        <taxon>PACMAD clade</taxon>
        <taxon>Panicoideae</taxon>
        <taxon>Panicodae</taxon>
        <taxon>Paniceae</taxon>
        <taxon>Anthephorinae</taxon>
        <taxon>Digitaria</taxon>
    </lineage>
</organism>
<dbReference type="PANTHER" id="PTHR45654">
    <property type="entry name" value="HOMEOBOX-LEUCINE ZIPPER PROTEIN MERISTEM L1"/>
    <property type="match status" value="1"/>
</dbReference>
<evidence type="ECO:0000256" key="9">
    <source>
        <dbReference type="PROSITE-ProRule" id="PRU00108"/>
    </source>
</evidence>
<sequence>MEKGGHQSDKNEDHLDLNVGTDPSHQEPKHDGDVVVDPLGDEDDAHTDPEDEDYIPRRKRSKRMKRHTVEQTKELMDAYDQCTHPDRKTQQALGTKLGLKADVVKFWFQNKRTQMKKRSQVEQNEQMYQENASLLAENTALRKALLTKSCITCGGERLPTHPPSEKQHLLEYNSKLKDEYLRASCDRSKTVHASTFRNSTSLAIKGRAEYEAVIRLAEMSMEHFMVLATKGEPLWLPATDGEMLNAGEYTRIHPCVYGLRHEGYVVEATRDAANVWGSADHLVHHLMNTALWSEMFPGIVASMVAGDDIASISAPYDGKIQLMNAELCVQSPRVPNRTMNILRFSKLIAERQWAVVDVSVDSIFGQQVMPARYMGCRLLPSGCLIEDMNNGYCKVTWIVHAEYDESTVPMLFKPLFLTGQALGARRWLAAFQRQLQYMVVLYSSSGIQSNNTAAAGGILKLAEKMTASFYRAISGTVTPTQTSSSINEWIGSKGAGVDKFDVAVRMATWMKTGSVAGDVEAGLVLSATTTLWLPSVQPQRVFDYLCDGQLRGQWDVLANGAAVKQLTSIATGPLGNAVSVLCPNNTGGTNRMLILQQTCTDASGSMVVYTPIKEEDIYAAMGGHDKTASVLVPSGFAILPDGRGRTHEALVAGHPGTSRAPVCRTGGSLVTMACQALLRGASPACNLTTGAFGDVGNLICNAIQNIKTGVKAELVLPV</sequence>
<keyword evidence="7" id="KW-0804">Transcription</keyword>
<evidence type="ECO:0000256" key="7">
    <source>
        <dbReference type="ARBA" id="ARBA00023163"/>
    </source>
</evidence>
<dbReference type="InterPro" id="IPR002913">
    <property type="entry name" value="START_lipid-bd_dom"/>
</dbReference>
<keyword evidence="6 9" id="KW-0371">Homeobox</keyword>
<evidence type="ECO:0000256" key="1">
    <source>
        <dbReference type="ARBA" id="ARBA00004123"/>
    </source>
</evidence>
<dbReference type="InterPro" id="IPR001356">
    <property type="entry name" value="HD"/>
</dbReference>
<comment type="caution">
    <text evidence="14">The sequence shown here is derived from an EMBL/GenBank/DDBJ whole genome shotgun (WGS) entry which is preliminary data.</text>
</comment>
<dbReference type="SUPFAM" id="SSF55961">
    <property type="entry name" value="Bet v1-like"/>
    <property type="match status" value="2"/>
</dbReference>
<keyword evidence="4" id="KW-0175">Coiled coil</keyword>
<dbReference type="OrthoDB" id="684146at2759"/>
<proteinExistence type="inferred from homology"/>
<dbReference type="Pfam" id="PF25797">
    <property type="entry name" value="PDF2_C"/>
    <property type="match status" value="1"/>
</dbReference>
<evidence type="ECO:0000256" key="4">
    <source>
        <dbReference type="ARBA" id="ARBA00023054"/>
    </source>
</evidence>
<dbReference type="EMBL" id="JACEFO010001972">
    <property type="protein sequence ID" value="KAF8690771.1"/>
    <property type="molecule type" value="Genomic_DNA"/>
</dbReference>
<feature type="compositionally biased region" description="Basic residues" evidence="11">
    <location>
        <begin position="57"/>
        <end position="66"/>
    </location>
</feature>
<dbReference type="GO" id="GO:0005634">
    <property type="term" value="C:nucleus"/>
    <property type="evidence" value="ECO:0007669"/>
    <property type="project" value="UniProtKB-SubCell"/>
</dbReference>
<dbReference type="GO" id="GO:0008289">
    <property type="term" value="F:lipid binding"/>
    <property type="evidence" value="ECO:0007669"/>
    <property type="project" value="InterPro"/>
</dbReference>
<dbReference type="InterPro" id="IPR057993">
    <property type="entry name" value="HD-Zip_IV_C"/>
</dbReference>
<comment type="subcellular location">
    <subcellularLocation>
        <location evidence="1 9 10">Nucleus</location>
    </subcellularLocation>
</comment>
<dbReference type="Gene3D" id="1.10.10.60">
    <property type="entry name" value="Homeodomain-like"/>
    <property type="match status" value="1"/>
</dbReference>
<dbReference type="GO" id="GO:0003677">
    <property type="term" value="F:DNA binding"/>
    <property type="evidence" value="ECO:0007669"/>
    <property type="project" value="UniProtKB-UniRule"/>
</dbReference>
<feature type="compositionally biased region" description="Acidic residues" evidence="11">
    <location>
        <begin position="39"/>
        <end position="53"/>
    </location>
</feature>
<reference evidence="14" key="1">
    <citation type="submission" date="2020-07" db="EMBL/GenBank/DDBJ databases">
        <title>Genome sequence and genetic diversity analysis of an under-domesticated orphan crop, white fonio (Digitaria exilis).</title>
        <authorList>
            <person name="Bennetzen J.L."/>
            <person name="Chen S."/>
            <person name="Ma X."/>
            <person name="Wang X."/>
            <person name="Yssel A.E.J."/>
            <person name="Chaluvadi S.R."/>
            <person name="Johnson M."/>
            <person name="Gangashetty P."/>
            <person name="Hamidou F."/>
            <person name="Sanogo M.D."/>
            <person name="Zwaenepoel A."/>
            <person name="Wallace J."/>
            <person name="Van De Peer Y."/>
            <person name="Van Deynze A."/>
        </authorList>
    </citation>
    <scope>NUCLEOTIDE SEQUENCE</scope>
    <source>
        <tissue evidence="14">Leaves</tissue>
    </source>
</reference>
<keyword evidence="8 9" id="KW-0539">Nucleus</keyword>
<comment type="similarity">
    <text evidence="2">Belongs to the HD-ZIP homeobox family. Class IV subfamily.</text>
</comment>
<dbReference type="SMART" id="SM00234">
    <property type="entry name" value="START"/>
    <property type="match status" value="1"/>
</dbReference>